<feature type="transmembrane region" description="Helical" evidence="6">
    <location>
        <begin position="56"/>
        <end position="76"/>
    </location>
</feature>
<proteinExistence type="predicted"/>
<dbReference type="AlphaFoldDB" id="A0A0B5NWS0"/>
<evidence type="ECO:0000256" key="5">
    <source>
        <dbReference type="ARBA" id="ARBA00023136"/>
    </source>
</evidence>
<feature type="transmembrane region" description="Helical" evidence="6">
    <location>
        <begin position="296"/>
        <end position="313"/>
    </location>
</feature>
<evidence type="ECO:0000259" key="7">
    <source>
        <dbReference type="PROSITE" id="PS50850"/>
    </source>
</evidence>
<name>A0A0B5NWS0_BACTU</name>
<dbReference type="InterPro" id="IPR020846">
    <property type="entry name" value="MFS_dom"/>
</dbReference>
<feature type="transmembrane region" description="Helical" evidence="6">
    <location>
        <begin position="266"/>
        <end position="284"/>
    </location>
</feature>
<dbReference type="SUPFAM" id="SSF103473">
    <property type="entry name" value="MFS general substrate transporter"/>
    <property type="match status" value="1"/>
</dbReference>
<feature type="transmembrane region" description="Helical" evidence="6">
    <location>
        <begin position="20"/>
        <end position="36"/>
    </location>
</feature>
<dbReference type="PANTHER" id="PTHR23506:SF23">
    <property type="entry name" value="GH10249P"/>
    <property type="match status" value="1"/>
</dbReference>
<evidence type="ECO:0000256" key="3">
    <source>
        <dbReference type="ARBA" id="ARBA00022692"/>
    </source>
</evidence>
<dbReference type="InterPro" id="IPR011701">
    <property type="entry name" value="MFS"/>
</dbReference>
<organism evidence="9 11">
    <name type="scientific">Bacillus thuringiensis</name>
    <dbReference type="NCBI Taxonomy" id="1428"/>
    <lineage>
        <taxon>Bacteria</taxon>
        <taxon>Bacillati</taxon>
        <taxon>Bacillota</taxon>
        <taxon>Bacilli</taxon>
        <taxon>Bacillales</taxon>
        <taxon>Bacillaceae</taxon>
        <taxon>Bacillus</taxon>
        <taxon>Bacillus cereus group</taxon>
    </lineage>
</organism>
<evidence type="ECO:0000313" key="8">
    <source>
        <dbReference type="EMBL" id="AJG77907.1"/>
    </source>
</evidence>
<sequence>MNAISSNKTFMDRIGIPSNLTWGYIGIIVFMIGDGLEQGWLSPYLVEKGLTLEHAAFLFTIYGITVSASSWFSGVFVQMWGPRKVMTFGLVSFILGSIGFIGIGIQHMNYPVILICYALRGFGYPLFAYSFLVWVSYSTPQQMLSRAVGWFWFVFQLGLSVIGAFYSSYMVPKIGEIATLWSALIFVVVGGLFSIVVNKDKFKAQTVSANKSSELLKGITIAFENPKVGIGGIVKIINSAAQFGFVVFLPTYMMKYNFTMTEWLQIWGTLFFVNMVFNIIFGIVGDKFGWINTIKWFGGVGCGIVTLALYYVPQMVGHNYWAILFVACCYGATLAGYVPLTALVPSLSPENKGAAMSVLNLGSGLSAFVGPLVVTAFIGPLGVGGVMWIFAGLYFFGAFLTHFLTIPKENEMEQDLNTKSGEQFSV</sequence>
<dbReference type="EMBL" id="CP009335">
    <property type="protein sequence ID" value="AJG77907.1"/>
    <property type="molecule type" value="Genomic_DNA"/>
</dbReference>
<feature type="transmembrane region" description="Helical" evidence="6">
    <location>
        <begin position="147"/>
        <end position="166"/>
    </location>
</feature>
<reference evidence="8 10" key="1">
    <citation type="journal article" date="2015" name="Genome Announc.">
        <title>Complete genome sequences for 35 biothreat assay-relevant bacillus species.</title>
        <authorList>
            <person name="Johnson S.L."/>
            <person name="Daligault H.E."/>
            <person name="Davenport K.W."/>
            <person name="Jaissle J."/>
            <person name="Frey K.G."/>
            <person name="Ladner J.T."/>
            <person name="Broomall S.M."/>
            <person name="Bishop-Lilly K.A."/>
            <person name="Bruce D.C."/>
            <person name="Gibbons H.S."/>
            <person name="Coyne S.R."/>
            <person name="Lo C.C."/>
            <person name="Meincke L."/>
            <person name="Munk A.C."/>
            <person name="Koroleva G.I."/>
            <person name="Rosenzweig C.N."/>
            <person name="Palacios G.F."/>
            <person name="Redden C.L."/>
            <person name="Minogue T.D."/>
            <person name="Chain P.S."/>
        </authorList>
    </citation>
    <scope>NUCLEOTIDE SEQUENCE [LARGE SCALE GENOMIC DNA]</scope>
    <source>
        <strain evidence="8 10">HD1011</strain>
    </source>
</reference>
<feature type="transmembrane region" description="Helical" evidence="6">
    <location>
        <begin position="236"/>
        <end position="254"/>
    </location>
</feature>
<evidence type="ECO:0000313" key="11">
    <source>
        <dbReference type="Proteomes" id="UP000501107"/>
    </source>
</evidence>
<evidence type="ECO:0000313" key="10">
    <source>
        <dbReference type="Proteomes" id="UP000031876"/>
    </source>
</evidence>
<keyword evidence="3 6" id="KW-0812">Transmembrane</keyword>
<keyword evidence="2" id="KW-0813">Transport</keyword>
<dbReference type="GO" id="GO:0005886">
    <property type="term" value="C:plasma membrane"/>
    <property type="evidence" value="ECO:0007669"/>
    <property type="project" value="UniProtKB-SubCell"/>
</dbReference>
<dbReference type="KEGG" id="btw:BF38_3696"/>
<reference evidence="9 11" key="2">
    <citation type="submission" date="2020-05" db="EMBL/GenBank/DDBJ databases">
        <title>FDA dAtabase for Regulatory Grade micrObial Sequences (FDA-ARGOS): Supporting development and validation of Infectious Disease Dx tests.</title>
        <authorList>
            <person name="Nelson B."/>
            <person name="Plummer A."/>
            <person name="Tallon L."/>
            <person name="Sadzewicz L."/>
            <person name="Zhao X."/>
            <person name="Vavikolanu K."/>
            <person name="Mehta A."/>
            <person name="Aluvathingal J."/>
            <person name="Nadendla S."/>
            <person name="Myers T."/>
            <person name="Yan Y."/>
            <person name="Sichtig H."/>
        </authorList>
    </citation>
    <scope>NUCLEOTIDE SEQUENCE [LARGE SCALE GENOMIC DNA]</scope>
    <source>
        <strain evidence="9 11">FDAARGOS_795</strain>
    </source>
</reference>
<dbReference type="FunFam" id="1.20.1250.20:FF:000545">
    <property type="entry name" value="Alpha-ketoglutarate permease"/>
    <property type="match status" value="1"/>
</dbReference>
<feature type="transmembrane region" description="Helical" evidence="6">
    <location>
        <begin position="319"/>
        <end position="344"/>
    </location>
</feature>
<dbReference type="EMBL" id="CP053980">
    <property type="protein sequence ID" value="QKH27286.1"/>
    <property type="molecule type" value="Genomic_DNA"/>
</dbReference>
<dbReference type="Proteomes" id="UP000031876">
    <property type="component" value="Chromosome"/>
</dbReference>
<dbReference type="InterPro" id="IPR036259">
    <property type="entry name" value="MFS_trans_sf"/>
</dbReference>
<dbReference type="CDD" id="cd17337">
    <property type="entry name" value="MFS_CsbX"/>
    <property type="match status" value="1"/>
</dbReference>
<dbReference type="Pfam" id="PF07690">
    <property type="entry name" value="MFS_1"/>
    <property type="match status" value="1"/>
</dbReference>
<feature type="transmembrane region" description="Helical" evidence="6">
    <location>
        <begin position="112"/>
        <end position="135"/>
    </location>
</feature>
<feature type="transmembrane region" description="Helical" evidence="6">
    <location>
        <begin position="385"/>
        <end position="406"/>
    </location>
</feature>
<accession>A0A0B5NWS0</accession>
<dbReference type="InterPro" id="IPR050930">
    <property type="entry name" value="MFS_Vesicular_Transporter"/>
</dbReference>
<protein>
    <submittedName>
        <fullName evidence="8">Alpha-ketoglutarate permease</fullName>
    </submittedName>
    <submittedName>
        <fullName evidence="9">MFS transporter</fullName>
    </submittedName>
</protein>
<dbReference type="PROSITE" id="PS50850">
    <property type="entry name" value="MFS"/>
    <property type="match status" value="1"/>
</dbReference>
<evidence type="ECO:0000256" key="1">
    <source>
        <dbReference type="ARBA" id="ARBA00004651"/>
    </source>
</evidence>
<evidence type="ECO:0000256" key="4">
    <source>
        <dbReference type="ARBA" id="ARBA00022989"/>
    </source>
</evidence>
<keyword evidence="5 6" id="KW-0472">Membrane</keyword>
<dbReference type="RefSeq" id="WP_000991764.1">
    <property type="nucleotide sequence ID" value="NZ_CP009335.1"/>
</dbReference>
<dbReference type="Proteomes" id="UP000501107">
    <property type="component" value="Chromosome"/>
</dbReference>
<feature type="transmembrane region" description="Helical" evidence="6">
    <location>
        <begin position="178"/>
        <end position="197"/>
    </location>
</feature>
<gene>
    <name evidence="8" type="primary">csbX</name>
    <name evidence="8" type="ORF">BF38_3696</name>
    <name evidence="9" type="ORF">FOC89_26220</name>
</gene>
<comment type="subcellular location">
    <subcellularLocation>
        <location evidence="1">Cell membrane</location>
        <topology evidence="1">Multi-pass membrane protein</topology>
    </subcellularLocation>
</comment>
<feature type="domain" description="Major facilitator superfamily (MFS) profile" evidence="7">
    <location>
        <begin position="19"/>
        <end position="409"/>
    </location>
</feature>
<dbReference type="InterPro" id="IPR004748">
    <property type="entry name" value="Polyol_permease-like"/>
</dbReference>
<dbReference type="PANTHER" id="PTHR23506">
    <property type="entry name" value="GH10249P"/>
    <property type="match status" value="1"/>
</dbReference>
<keyword evidence="4 6" id="KW-1133">Transmembrane helix</keyword>
<dbReference type="NCBIfam" id="TIGR00897">
    <property type="entry name" value="2A0118"/>
    <property type="match status" value="1"/>
</dbReference>
<evidence type="ECO:0000256" key="6">
    <source>
        <dbReference type="SAM" id="Phobius"/>
    </source>
</evidence>
<dbReference type="Gene3D" id="1.20.1250.20">
    <property type="entry name" value="MFS general substrate transporter like domains"/>
    <property type="match status" value="2"/>
</dbReference>
<feature type="transmembrane region" description="Helical" evidence="6">
    <location>
        <begin position="356"/>
        <end position="379"/>
    </location>
</feature>
<dbReference type="GO" id="GO:0022857">
    <property type="term" value="F:transmembrane transporter activity"/>
    <property type="evidence" value="ECO:0007669"/>
    <property type="project" value="InterPro"/>
</dbReference>
<dbReference type="GeneID" id="45022373"/>
<evidence type="ECO:0000313" key="9">
    <source>
        <dbReference type="EMBL" id="QKH27286.1"/>
    </source>
</evidence>
<evidence type="ECO:0000256" key="2">
    <source>
        <dbReference type="ARBA" id="ARBA00022448"/>
    </source>
</evidence>
<feature type="transmembrane region" description="Helical" evidence="6">
    <location>
        <begin position="88"/>
        <end position="106"/>
    </location>
</feature>